<evidence type="ECO:0000313" key="1">
    <source>
        <dbReference type="EMBL" id="HDD45317.1"/>
    </source>
</evidence>
<proteinExistence type="predicted"/>
<dbReference type="AlphaFoldDB" id="A0A7C0Y5V7"/>
<reference evidence="1" key="1">
    <citation type="journal article" date="2020" name="mSystems">
        <title>Genome- and Community-Level Interaction Insights into Carbon Utilization and Element Cycling Functions of Hydrothermarchaeota in Hydrothermal Sediment.</title>
        <authorList>
            <person name="Zhou Z."/>
            <person name="Liu Y."/>
            <person name="Xu W."/>
            <person name="Pan J."/>
            <person name="Luo Z.H."/>
            <person name="Li M."/>
        </authorList>
    </citation>
    <scope>NUCLEOTIDE SEQUENCE [LARGE SCALE GENOMIC DNA]</scope>
    <source>
        <strain evidence="1">HyVt-233</strain>
    </source>
</reference>
<accession>A0A7C0Y5V7</accession>
<comment type="caution">
    <text evidence="1">The sequence shown here is derived from an EMBL/GenBank/DDBJ whole genome shotgun (WGS) entry which is preliminary data.</text>
</comment>
<sequence>MGKFMTQDEEKILKITKEIVIKFIEIGRLSPTGFAQCFKDIFYTIKEVLEKKDSKPSKSD</sequence>
<dbReference type="EMBL" id="DRBS01000396">
    <property type="protein sequence ID" value="HDD45317.1"/>
    <property type="molecule type" value="Genomic_DNA"/>
</dbReference>
<name>A0A7C0Y5V7_DESA2</name>
<evidence type="ECO:0008006" key="2">
    <source>
        <dbReference type="Google" id="ProtNLM"/>
    </source>
</evidence>
<gene>
    <name evidence="1" type="ORF">ENG63_10750</name>
</gene>
<organism evidence="1">
    <name type="scientific">Desulfofervidus auxilii</name>
    <dbReference type="NCBI Taxonomy" id="1621989"/>
    <lineage>
        <taxon>Bacteria</taxon>
        <taxon>Pseudomonadati</taxon>
        <taxon>Thermodesulfobacteriota</taxon>
        <taxon>Candidatus Desulfofervidia</taxon>
        <taxon>Candidatus Desulfofervidales</taxon>
        <taxon>Candidatus Desulfofervidaceae</taxon>
        <taxon>Candidatus Desulfofervidus</taxon>
    </lineage>
</organism>
<protein>
    <recommendedName>
        <fullName evidence="2">Conjugal transfer protein TraB</fullName>
    </recommendedName>
</protein>
<dbReference type="Proteomes" id="UP000886289">
    <property type="component" value="Unassembled WGS sequence"/>
</dbReference>